<keyword evidence="3" id="KW-1185">Reference proteome</keyword>
<evidence type="ECO:0000313" key="2">
    <source>
        <dbReference type="EMBL" id="NSJ49951.1"/>
    </source>
</evidence>
<reference evidence="2 3" key="1">
    <citation type="journal article" date="2020" name="Cell Host Microbe">
        <title>Functional and Genomic Variation between Human-Derived Isolates of Lachnospiraceae Reveals Inter- and Intra-Species Diversity.</title>
        <authorList>
            <person name="Sorbara M.T."/>
            <person name="Littmann E.R."/>
            <person name="Fontana E."/>
            <person name="Moody T.U."/>
            <person name="Kohout C.E."/>
            <person name="Gjonbalaj M."/>
            <person name="Eaton V."/>
            <person name="Seok R."/>
            <person name="Leiner I.M."/>
            <person name="Pamer E.G."/>
        </authorList>
    </citation>
    <scope>NUCLEOTIDE SEQUENCE [LARGE SCALE GENOMIC DNA]</scope>
    <source>
        <strain evidence="2 3">MSK.1.17</strain>
    </source>
</reference>
<dbReference type="Pfam" id="PF16161">
    <property type="entry name" value="DUF4867"/>
    <property type="match status" value="1"/>
</dbReference>
<dbReference type="AlphaFoldDB" id="A0AAX1SCB3"/>
<sequence>MMERLNRVNTVPVCPVDGREFETYGRIVKGYDFSELISYMETRSDIPENGNVYLPSVPEMEQAQVAGLLRDSFYGGMDIQVGYCNGRNTTYNGFEYHKGSEINIAVTDFMLVLGHTWEIRDNTYRVEDAKVFFVEKGTAIEMYQTTLHLSPCRVTDKGFKDIVILPRGTNTPLENRRQPVEEEGKLLLQRNKWVIAHPGREPLIRQGAFPGLLGENRELKY</sequence>
<accession>A0AAX1SCB3</accession>
<gene>
    <name evidence="2" type="ORF">G5B36_14750</name>
    <name evidence="1" type="ORF">L0N08_22175</name>
</gene>
<protein>
    <submittedName>
        <fullName evidence="1">DUF4867 family protein</fullName>
    </submittedName>
</protein>
<organism evidence="1 4">
    <name type="scientific">Enterocloster aldenensis</name>
    <dbReference type="NCBI Taxonomy" id="358742"/>
    <lineage>
        <taxon>Bacteria</taxon>
        <taxon>Bacillati</taxon>
        <taxon>Bacillota</taxon>
        <taxon>Clostridia</taxon>
        <taxon>Lachnospirales</taxon>
        <taxon>Lachnospiraceae</taxon>
        <taxon>Enterocloster</taxon>
    </lineage>
</organism>
<dbReference type="EMBL" id="JAAITT010000020">
    <property type="protein sequence ID" value="NSJ49951.1"/>
    <property type="molecule type" value="Genomic_DNA"/>
</dbReference>
<dbReference type="Proteomes" id="UP001299608">
    <property type="component" value="Unassembled WGS sequence"/>
</dbReference>
<evidence type="ECO:0000313" key="3">
    <source>
        <dbReference type="Proteomes" id="UP000669239"/>
    </source>
</evidence>
<dbReference type="RefSeq" id="WP_117563243.1">
    <property type="nucleotide sequence ID" value="NZ_BAABZL010000001.1"/>
</dbReference>
<reference evidence="2" key="2">
    <citation type="submission" date="2020-02" db="EMBL/GenBank/DDBJ databases">
        <authorList>
            <person name="Littmann E."/>
            <person name="Sorbara M."/>
        </authorList>
    </citation>
    <scope>NUCLEOTIDE SEQUENCE</scope>
    <source>
        <strain evidence="2">MSK.1.17</strain>
    </source>
</reference>
<proteinExistence type="predicted"/>
<name>A0AAX1SCB3_9FIRM</name>
<evidence type="ECO:0000313" key="4">
    <source>
        <dbReference type="Proteomes" id="UP001299608"/>
    </source>
</evidence>
<dbReference type="EMBL" id="JAKNGE010000033">
    <property type="protein sequence ID" value="MCG4748131.1"/>
    <property type="molecule type" value="Genomic_DNA"/>
</dbReference>
<dbReference type="InterPro" id="IPR032358">
    <property type="entry name" value="DUF4867"/>
</dbReference>
<comment type="caution">
    <text evidence="1">The sequence shown here is derived from an EMBL/GenBank/DDBJ whole genome shotgun (WGS) entry which is preliminary data.</text>
</comment>
<evidence type="ECO:0000313" key="1">
    <source>
        <dbReference type="EMBL" id="MCG4748131.1"/>
    </source>
</evidence>
<dbReference type="GeneID" id="97207851"/>
<reference evidence="1" key="3">
    <citation type="submission" date="2022-01" db="EMBL/GenBank/DDBJ databases">
        <title>Collection of gut derived symbiotic bacterial strains cultured from healthy donors.</title>
        <authorList>
            <person name="Lin H."/>
            <person name="Kohout C."/>
            <person name="Waligurski E."/>
            <person name="Pamer E.G."/>
        </authorList>
    </citation>
    <scope>NUCLEOTIDE SEQUENCE</scope>
    <source>
        <strain evidence="1">DFI.6.55</strain>
    </source>
</reference>
<dbReference type="Proteomes" id="UP000669239">
    <property type="component" value="Unassembled WGS sequence"/>
</dbReference>